<dbReference type="Proteomes" id="UP001516023">
    <property type="component" value="Unassembled WGS sequence"/>
</dbReference>
<dbReference type="InterPro" id="IPR036910">
    <property type="entry name" value="HMG_box_dom_sf"/>
</dbReference>
<sequence>MMNSASDNVAPLQQIEPMNAVDNILEVLPEVKMSPSNNDVNTPPQTIKTALDKPIRPLTAYHLYFQLEREFIIQSTVSDDYNIEKVDIRPIGLEIDPEMPLRYHYIHLSPDWYASGKEKRGSSDQKRKHRKTHGKIAFLDLSRLVASRWATLEETDPETKFYCAKVAKRELDSYKLQVKKYKASLSGVSSESVTSSFSSTGTSSSAFSLSPSSIHLSISAECPRNLENQASIDRGNSDSMDGKCSTGSLKGSTNSANDIQVYPGFDPEWMDRETNAPVQHIDWATSTIPGETGTSASMNSMSSSTNNPTNFQFEPIHLSEWCPAPLSKWMGEQDHASKPAELARKSISGAIDNANASSRSSSRVQAASLSSSTSSRKISDEFSFHPVPCDAEDAFLKKYRKLARRTSLFSIHPLHHRCVPMSQSISADTTNSDNAGSNSSEYESKSYPTNPPGEYDSIQTRLRNELDERLARVYIGRCVKGRAVKTSQEQSNHEWHKESTSIGAPGKRKSPILSETIVAPSHLDNSLTLVDFAPNDASMLMDVLSDHNNSGHMESSRF</sequence>
<feature type="region of interest" description="Disordered" evidence="1">
    <location>
        <begin position="353"/>
        <end position="372"/>
    </location>
</feature>
<accession>A0ABD3PP48</accession>
<proteinExistence type="predicted"/>
<feature type="region of interest" description="Disordered" evidence="1">
    <location>
        <begin position="230"/>
        <end position="251"/>
    </location>
</feature>
<comment type="caution">
    <text evidence="2">The sequence shown here is derived from an EMBL/GenBank/DDBJ whole genome shotgun (WGS) entry which is preliminary data.</text>
</comment>
<feature type="compositionally biased region" description="Polar residues" evidence="1">
    <location>
        <begin position="424"/>
        <end position="441"/>
    </location>
</feature>
<organism evidence="2 3">
    <name type="scientific">Cyclotella cryptica</name>
    <dbReference type="NCBI Taxonomy" id="29204"/>
    <lineage>
        <taxon>Eukaryota</taxon>
        <taxon>Sar</taxon>
        <taxon>Stramenopiles</taxon>
        <taxon>Ochrophyta</taxon>
        <taxon>Bacillariophyta</taxon>
        <taxon>Coscinodiscophyceae</taxon>
        <taxon>Thalassiosirophycidae</taxon>
        <taxon>Stephanodiscales</taxon>
        <taxon>Stephanodiscaceae</taxon>
        <taxon>Cyclotella</taxon>
    </lineage>
</organism>
<protein>
    <recommendedName>
        <fullName evidence="4">HMG box domain-containing protein</fullName>
    </recommendedName>
</protein>
<evidence type="ECO:0000313" key="3">
    <source>
        <dbReference type="Proteomes" id="UP001516023"/>
    </source>
</evidence>
<dbReference type="EMBL" id="JABMIG020000142">
    <property type="protein sequence ID" value="KAL3789359.1"/>
    <property type="molecule type" value="Genomic_DNA"/>
</dbReference>
<name>A0ABD3PP48_9STRA</name>
<dbReference type="Gene3D" id="1.10.30.10">
    <property type="entry name" value="High mobility group box domain"/>
    <property type="match status" value="1"/>
</dbReference>
<feature type="compositionally biased region" description="Low complexity" evidence="1">
    <location>
        <begin position="356"/>
        <end position="372"/>
    </location>
</feature>
<evidence type="ECO:0000256" key="1">
    <source>
        <dbReference type="SAM" id="MobiDB-lite"/>
    </source>
</evidence>
<reference evidence="2 3" key="1">
    <citation type="journal article" date="2020" name="G3 (Bethesda)">
        <title>Improved Reference Genome for Cyclotella cryptica CCMP332, a Model for Cell Wall Morphogenesis, Salinity Adaptation, and Lipid Production in Diatoms (Bacillariophyta).</title>
        <authorList>
            <person name="Roberts W.R."/>
            <person name="Downey K.M."/>
            <person name="Ruck E.C."/>
            <person name="Traller J.C."/>
            <person name="Alverson A.J."/>
        </authorList>
    </citation>
    <scope>NUCLEOTIDE SEQUENCE [LARGE SCALE GENOMIC DNA]</scope>
    <source>
        <strain evidence="2 3">CCMP332</strain>
    </source>
</reference>
<keyword evidence="3" id="KW-1185">Reference proteome</keyword>
<feature type="region of interest" description="Disordered" evidence="1">
    <location>
        <begin position="485"/>
        <end position="508"/>
    </location>
</feature>
<evidence type="ECO:0008006" key="4">
    <source>
        <dbReference type="Google" id="ProtNLM"/>
    </source>
</evidence>
<feature type="region of interest" description="Disordered" evidence="1">
    <location>
        <begin position="424"/>
        <end position="454"/>
    </location>
</feature>
<gene>
    <name evidence="2" type="ORF">HJC23_006513</name>
</gene>
<dbReference type="AlphaFoldDB" id="A0ABD3PP48"/>
<evidence type="ECO:0000313" key="2">
    <source>
        <dbReference type="EMBL" id="KAL3789359.1"/>
    </source>
</evidence>